<proteinExistence type="predicted"/>
<evidence type="ECO:0000259" key="2">
    <source>
        <dbReference type="PROSITE" id="PS50943"/>
    </source>
</evidence>
<evidence type="ECO:0000313" key="4">
    <source>
        <dbReference type="Proteomes" id="UP001163550"/>
    </source>
</evidence>
<dbReference type="Pfam" id="PF01381">
    <property type="entry name" value="HTH_3"/>
    <property type="match status" value="1"/>
</dbReference>
<evidence type="ECO:0000256" key="1">
    <source>
        <dbReference type="ARBA" id="ARBA00023125"/>
    </source>
</evidence>
<organism evidence="3 4">
    <name type="scientific">Acetobacterium wieringae</name>
    <dbReference type="NCBI Taxonomy" id="52694"/>
    <lineage>
        <taxon>Bacteria</taxon>
        <taxon>Bacillati</taxon>
        <taxon>Bacillota</taxon>
        <taxon>Clostridia</taxon>
        <taxon>Eubacteriales</taxon>
        <taxon>Eubacteriaceae</taxon>
        <taxon>Acetobacterium</taxon>
    </lineage>
</organism>
<dbReference type="PANTHER" id="PTHR46558">
    <property type="entry name" value="TRACRIPTIONAL REGULATORY PROTEIN-RELATED-RELATED"/>
    <property type="match status" value="1"/>
</dbReference>
<dbReference type="RefSeq" id="WP_228880210.1">
    <property type="nucleotide sequence ID" value="NZ_CABIIK010000020.1"/>
</dbReference>
<accession>A0ABY6HIM8</accession>
<dbReference type="PANTHER" id="PTHR46558:SF4">
    <property type="entry name" value="DNA-BIDING PHAGE PROTEIN"/>
    <property type="match status" value="1"/>
</dbReference>
<dbReference type="SMART" id="SM00530">
    <property type="entry name" value="HTH_XRE"/>
    <property type="match status" value="1"/>
</dbReference>
<feature type="domain" description="HTH cro/C1-type" evidence="2">
    <location>
        <begin position="10"/>
        <end position="64"/>
    </location>
</feature>
<sequence length="176" mass="19916">MIILDEKIYLKDLRLKSGYTQKKLAILMGVDRSAVSRWENGKTIPSEEMIQRLSLIYKTSQEIIKSAIVLSIKQTNEPTPNVIAFRCSEELYNKIKDNAEKANMKIGTYVARTYEGGNINVIGGLEEFNHELKQIGKNLNQLTLLCNSGAIRSPDLKNLNNTLNGIYVKLNRLLDD</sequence>
<keyword evidence="1" id="KW-0238">DNA-binding</keyword>
<dbReference type="PROSITE" id="PS50943">
    <property type="entry name" value="HTH_CROC1"/>
    <property type="match status" value="1"/>
</dbReference>
<protein>
    <submittedName>
        <fullName evidence="3">Helix-turn-helix domain-containing protein</fullName>
    </submittedName>
</protein>
<dbReference type="SUPFAM" id="SSF47413">
    <property type="entry name" value="lambda repressor-like DNA-binding domains"/>
    <property type="match status" value="1"/>
</dbReference>
<keyword evidence="4" id="KW-1185">Reference proteome</keyword>
<dbReference type="InterPro" id="IPR010982">
    <property type="entry name" value="Lambda_DNA-bd_dom_sf"/>
</dbReference>
<dbReference type="InterPro" id="IPR053842">
    <property type="entry name" value="NikA-like"/>
</dbReference>
<reference evidence="3" key="1">
    <citation type="submission" date="2021-11" db="EMBL/GenBank/DDBJ databases">
        <title>Isoprene-degrading acetogen.</title>
        <authorList>
            <person name="Yang Y."/>
            <person name="Jin H."/>
            <person name="Yan J."/>
        </authorList>
    </citation>
    <scope>NUCLEOTIDE SEQUENCE</scope>
    <source>
        <strain evidence="3">Berkeley</strain>
    </source>
</reference>
<dbReference type="Pfam" id="PF21983">
    <property type="entry name" value="NikA-like"/>
    <property type="match status" value="1"/>
</dbReference>
<dbReference type="InterPro" id="IPR001387">
    <property type="entry name" value="Cro/C1-type_HTH"/>
</dbReference>
<dbReference type="Gene3D" id="1.10.260.40">
    <property type="entry name" value="lambda repressor-like DNA-binding domains"/>
    <property type="match status" value="1"/>
</dbReference>
<name>A0ABY6HIM8_9FIRM</name>
<gene>
    <name evidence="3" type="ORF">LNN31_08270</name>
</gene>
<dbReference type="EMBL" id="CP087994">
    <property type="protein sequence ID" value="UYO64403.1"/>
    <property type="molecule type" value="Genomic_DNA"/>
</dbReference>
<dbReference type="CDD" id="cd00093">
    <property type="entry name" value="HTH_XRE"/>
    <property type="match status" value="1"/>
</dbReference>
<dbReference type="Proteomes" id="UP001163550">
    <property type="component" value="Chromosome"/>
</dbReference>
<evidence type="ECO:0000313" key="3">
    <source>
        <dbReference type="EMBL" id="UYO64403.1"/>
    </source>
</evidence>